<evidence type="ECO:0000256" key="1">
    <source>
        <dbReference type="SAM" id="Phobius"/>
    </source>
</evidence>
<comment type="caution">
    <text evidence="2">The sequence shown here is derived from an EMBL/GenBank/DDBJ whole genome shotgun (WGS) entry which is preliminary data.</text>
</comment>
<dbReference type="Proteomes" id="UP000518752">
    <property type="component" value="Unassembled WGS sequence"/>
</dbReference>
<evidence type="ECO:0000313" key="2">
    <source>
        <dbReference type="EMBL" id="KAF5349366.1"/>
    </source>
</evidence>
<name>A0A8H5CYA2_9AGAR</name>
<keyword evidence="1" id="KW-0812">Transmembrane</keyword>
<gene>
    <name evidence="2" type="ORF">D9757_014214</name>
</gene>
<dbReference type="EMBL" id="JAACJN010000309">
    <property type="protein sequence ID" value="KAF5349366.1"/>
    <property type="molecule type" value="Genomic_DNA"/>
</dbReference>
<proteinExistence type="predicted"/>
<sequence length="174" mass="18583">MQSPGGYSGDEYSSDKAYLTASFPFPFPCMSRRDGYPHHAHIEVEKQGHVAVALAAAVLAPVTVDLVQEHDEHDFDDKGGTLAIHTHASEENGVRKPGGPALRTAVLNLIFFSFGFFVSFFVLVLVFVLGGRDTTLLSSSSCSSSASSCSTYMSCLASPWSESWSIASAPSLLS</sequence>
<dbReference type="AlphaFoldDB" id="A0A8H5CYA2"/>
<protein>
    <submittedName>
        <fullName evidence="2">Uncharacterized protein</fullName>
    </submittedName>
</protein>
<keyword evidence="3" id="KW-1185">Reference proteome</keyword>
<accession>A0A8H5CYA2</accession>
<keyword evidence="1" id="KW-1133">Transmembrane helix</keyword>
<reference evidence="2 3" key="1">
    <citation type="journal article" date="2020" name="ISME J.">
        <title>Uncovering the hidden diversity of litter-decomposition mechanisms in mushroom-forming fungi.</title>
        <authorList>
            <person name="Floudas D."/>
            <person name="Bentzer J."/>
            <person name="Ahren D."/>
            <person name="Johansson T."/>
            <person name="Persson P."/>
            <person name="Tunlid A."/>
        </authorList>
    </citation>
    <scope>NUCLEOTIDE SEQUENCE [LARGE SCALE GENOMIC DNA]</scope>
    <source>
        <strain evidence="2 3">CBS 406.79</strain>
    </source>
</reference>
<evidence type="ECO:0000313" key="3">
    <source>
        <dbReference type="Proteomes" id="UP000518752"/>
    </source>
</evidence>
<keyword evidence="1" id="KW-0472">Membrane</keyword>
<feature type="transmembrane region" description="Helical" evidence="1">
    <location>
        <begin position="105"/>
        <end position="129"/>
    </location>
</feature>
<organism evidence="2 3">
    <name type="scientific">Collybiopsis confluens</name>
    <dbReference type="NCBI Taxonomy" id="2823264"/>
    <lineage>
        <taxon>Eukaryota</taxon>
        <taxon>Fungi</taxon>
        <taxon>Dikarya</taxon>
        <taxon>Basidiomycota</taxon>
        <taxon>Agaricomycotina</taxon>
        <taxon>Agaricomycetes</taxon>
        <taxon>Agaricomycetidae</taxon>
        <taxon>Agaricales</taxon>
        <taxon>Marasmiineae</taxon>
        <taxon>Omphalotaceae</taxon>
        <taxon>Collybiopsis</taxon>
    </lineage>
</organism>